<evidence type="ECO:0000256" key="2">
    <source>
        <dbReference type="ARBA" id="ARBA00010937"/>
    </source>
</evidence>
<feature type="domain" description="Transcription initiation factor TFIID subunit 2 TPR repeats" evidence="10">
    <location>
        <begin position="771"/>
        <end position="1023"/>
    </location>
</feature>
<evidence type="ECO:0000313" key="11">
    <source>
        <dbReference type="EMBL" id="ODV75075.1"/>
    </source>
</evidence>
<sequence>MPSYDHPSAAGIGSTTHTPGAFAKGLAGSSSLRNYRVTEQIVNLDVDLENRSIVGSTTIIVTPTEPVLKFVKLDCRQLTIESVLVNGKRAQYLYEDPLREEYDALLGERKSVFNDVHQYHFYKGQHEKMFRGEHTEELTIIMPDNLKLYPQDPSTISGMTPHGGQTHTPGSHKATNLEMFYTNVKIRIEYSLKNPTTGLHFVGGKGSSLSKNEWYAYTSNTSYGVSTSSWVPCVDSLVDKCSWTLDIGVPKTVKQIGVSKLIGALDSNTLNATEDDEDEDESTEISVVFGDFAGQKENAHPVDLAKKSVSIDLYNATSAHHIGFVVGPFVQVPLINFQDDDAAREKDTSSVPIAVYCFPHQTSDALNTTIFMHKALDFFSKEFGSYPNASCALVFINDLDIDYNGFCGFTLLNDRLLYSINEIDPLFDSTYKLLVSLAEQWSGIYVVPSTYNDIWITVGIAHYMALQFIKDLMGLNEYKYRIKRQAERICEEDVGKDPLSKPNFAFPVAHKDLDFIKLKAPIVLFILDKRMTKQSFGLSRVFPKIFLQCMSGDLPNGSLSTHHFQHVCEKVNHNRLETFFRQWVHGSGVPVFMVSQRFNKKRMFIEMGIRQVQGQDPLEKQPTKDNFIPNAVHKINVESESGTKIKSHQLFTGPMTIRIHEADGTPYEHIVDLKEGFTKLDIQYNTKYKRLKRSQKQIKSEKEAKEAAEEDDQILLHCLGDILQTPNDISDWKLTDWSKEEEMKMTNEAFEWIRIDADFEWICKIHLTQPDYMYASQLQQDRDVEAQLESIHYFENSQPSALYSSILLRTLMDDRYYYGIRVSAALAMAKLAKKETNWISKEHLLLAFKRLFCFQNSEMPMPNDFSDFPTYFINNAIPLALSLIRDENQRCPLDVKRFLLSILKYNQNLGNNYSDTHYVGHLLECLTSAIIANTPSLNELNDDEKRFLDHAMGEISRQQKMDEWTEKSSVSVVALTQKLRLRASGLLEITPEYMIERTCNTNSPDIRIAAFEGLFQMGALKNSGIMKYFFMTLLFERSGYLKNGLALALSRGLAASVIEGCSAELDEDELSRPIDVTEDSSSNNGIIIEEGNSHAFESRRDAASRTSLKGAIDLLRRQYSEYIPLQREMWNAVRNPLLSIGLKRDLFDIIAVVIPSLDTLAVTLPMPREKRLVAENQGRGVVLFKREGYFKISLPIIAKPSTAKPPTQKAPVIQRRKSISKPILKNKSTTVRAKIRRHGPAKLRYVKIIYRKGQSHILVSSSPIKSKKVSLKIQSDKLKAISEGSLRLDLTVPPKSKSQPVETSTIPSINPVITSPAKLKPKLKLKFKF</sequence>
<feature type="domain" description="Transcription initiation factor TFIID subunit 2 Ig-like" evidence="9">
    <location>
        <begin position="587"/>
        <end position="770"/>
    </location>
</feature>
<proteinExistence type="inferred from homology"/>
<accession>A0A1E4S6D6</accession>
<dbReference type="OrthoDB" id="308861at2759"/>
<dbReference type="Gene3D" id="1.10.390.10">
    <property type="entry name" value="Neutral Protease Domain 2"/>
    <property type="match status" value="1"/>
</dbReference>
<dbReference type="SUPFAM" id="SSF63737">
    <property type="entry name" value="Leukotriene A4 hydrolase N-terminal domain"/>
    <property type="match status" value="1"/>
</dbReference>
<keyword evidence="6" id="KW-0539">Nucleus</keyword>
<evidence type="ECO:0000256" key="5">
    <source>
        <dbReference type="ARBA" id="ARBA00023163"/>
    </source>
</evidence>
<dbReference type="GO" id="GO:0003682">
    <property type="term" value="F:chromatin binding"/>
    <property type="evidence" value="ECO:0007669"/>
    <property type="project" value="TreeGrafter"/>
</dbReference>
<dbReference type="CDD" id="cd09839">
    <property type="entry name" value="M1_like_TAF2"/>
    <property type="match status" value="1"/>
</dbReference>
<evidence type="ECO:0000256" key="4">
    <source>
        <dbReference type="ARBA" id="ARBA00023015"/>
    </source>
</evidence>
<dbReference type="Gene3D" id="2.60.40.1730">
    <property type="entry name" value="tricorn interacting facor f3 domain"/>
    <property type="match status" value="1"/>
</dbReference>
<dbReference type="STRING" id="983966.A0A1E4S6D6"/>
<dbReference type="InterPro" id="IPR057991">
    <property type="entry name" value="TPR_TAF2_C"/>
</dbReference>
<dbReference type="InterPro" id="IPR042097">
    <property type="entry name" value="Aminopeptidase_N-like_N_sf"/>
</dbReference>
<dbReference type="GO" id="GO:0000976">
    <property type="term" value="F:transcription cis-regulatory region binding"/>
    <property type="evidence" value="ECO:0007669"/>
    <property type="project" value="TreeGrafter"/>
</dbReference>
<dbReference type="GeneID" id="30989043"/>
<evidence type="ECO:0000256" key="3">
    <source>
        <dbReference type="ARBA" id="ARBA00017363"/>
    </source>
</evidence>
<evidence type="ECO:0000256" key="8">
    <source>
        <dbReference type="ARBA" id="ARBA00076306"/>
    </source>
</evidence>
<dbReference type="PANTHER" id="PTHR15137">
    <property type="entry name" value="TRANSCRIPTION INITIATION FACTOR TFIID"/>
    <property type="match status" value="1"/>
</dbReference>
<dbReference type="SUPFAM" id="SSF48371">
    <property type="entry name" value="ARM repeat"/>
    <property type="match status" value="1"/>
</dbReference>
<dbReference type="GO" id="GO:0006367">
    <property type="term" value="P:transcription initiation at RNA polymerase II promoter"/>
    <property type="evidence" value="ECO:0007669"/>
    <property type="project" value="TreeGrafter"/>
</dbReference>
<dbReference type="EMBL" id="KV453927">
    <property type="protein sequence ID" value="ODV75075.1"/>
    <property type="molecule type" value="Genomic_DNA"/>
</dbReference>
<keyword evidence="5" id="KW-0804">Transcription</keyword>
<evidence type="ECO:0000259" key="10">
    <source>
        <dbReference type="Pfam" id="PF25577"/>
    </source>
</evidence>
<dbReference type="FunFam" id="1.10.390.10:FF:000011">
    <property type="entry name" value="Transcription initiation factor TFIID subunit"/>
    <property type="match status" value="1"/>
</dbReference>
<dbReference type="PANTHER" id="PTHR15137:SF9">
    <property type="entry name" value="TRANSCRIPTION INITIATION FACTOR TFIID SUBUNIT 2"/>
    <property type="match status" value="1"/>
</dbReference>
<evidence type="ECO:0000256" key="7">
    <source>
        <dbReference type="ARBA" id="ARBA00025346"/>
    </source>
</evidence>
<reference evidence="11 12" key="1">
    <citation type="journal article" date="2016" name="Proc. Natl. Acad. Sci. U.S.A.">
        <title>Comparative genomics of biotechnologically important yeasts.</title>
        <authorList>
            <person name="Riley R."/>
            <person name="Haridas S."/>
            <person name="Wolfe K.H."/>
            <person name="Lopes M.R."/>
            <person name="Hittinger C.T."/>
            <person name="Goeker M."/>
            <person name="Salamov A.A."/>
            <person name="Wisecaver J.H."/>
            <person name="Long T.M."/>
            <person name="Calvey C.H."/>
            <person name="Aerts A.L."/>
            <person name="Barry K.W."/>
            <person name="Choi C."/>
            <person name="Clum A."/>
            <person name="Coughlan A.Y."/>
            <person name="Deshpande S."/>
            <person name="Douglass A.P."/>
            <person name="Hanson S.J."/>
            <person name="Klenk H.-P."/>
            <person name="LaButti K.M."/>
            <person name="Lapidus A."/>
            <person name="Lindquist E.A."/>
            <person name="Lipzen A.M."/>
            <person name="Meier-Kolthoff J.P."/>
            <person name="Ohm R.A."/>
            <person name="Otillar R.P."/>
            <person name="Pangilinan J.L."/>
            <person name="Peng Y."/>
            <person name="Rokas A."/>
            <person name="Rosa C.A."/>
            <person name="Scheuner C."/>
            <person name="Sibirny A.A."/>
            <person name="Slot J.C."/>
            <person name="Stielow J.B."/>
            <person name="Sun H."/>
            <person name="Kurtzman C.P."/>
            <person name="Blackwell M."/>
            <person name="Grigoriev I.V."/>
            <person name="Jeffries T.W."/>
        </authorList>
    </citation>
    <scope>NUCLEOTIDE SEQUENCE [LARGE SCALE GENOMIC DNA]</scope>
    <source>
        <strain evidence="12">ATCC 18201 / CBS 1600 / BCRC 20928 / JCM 3617 / NBRC 0987 / NRRL Y-1542</strain>
    </source>
</reference>
<comment type="subcellular location">
    <subcellularLocation>
        <location evidence="1">Nucleus</location>
    </subcellularLocation>
</comment>
<dbReference type="InterPro" id="IPR037813">
    <property type="entry name" value="TAF2"/>
</dbReference>
<protein>
    <recommendedName>
        <fullName evidence="3">Transcription initiation factor TFIID subunit 2</fullName>
    </recommendedName>
    <alternativeName>
        <fullName evidence="8">TBP-associated factor 2</fullName>
    </alternativeName>
</protein>
<evidence type="ECO:0000256" key="6">
    <source>
        <dbReference type="ARBA" id="ARBA00023242"/>
    </source>
</evidence>
<keyword evidence="4" id="KW-0805">Transcription regulation</keyword>
<dbReference type="Proteomes" id="UP000094389">
    <property type="component" value="Unassembled WGS sequence"/>
</dbReference>
<organism evidence="11 12">
    <name type="scientific">Cyberlindnera jadinii (strain ATCC 18201 / CBS 1600 / BCRC 20928 / JCM 3617 / NBRC 0987 / NRRL Y-1542)</name>
    <name type="common">Torula yeast</name>
    <name type="synonym">Candida utilis</name>
    <dbReference type="NCBI Taxonomy" id="983966"/>
    <lineage>
        <taxon>Eukaryota</taxon>
        <taxon>Fungi</taxon>
        <taxon>Dikarya</taxon>
        <taxon>Ascomycota</taxon>
        <taxon>Saccharomycotina</taxon>
        <taxon>Saccharomycetes</taxon>
        <taxon>Phaffomycetales</taxon>
        <taxon>Phaffomycetaceae</taxon>
        <taxon>Cyberlindnera</taxon>
    </lineage>
</organism>
<dbReference type="RefSeq" id="XP_020072114.1">
    <property type="nucleotide sequence ID" value="XM_020214647.1"/>
</dbReference>
<dbReference type="InterPro" id="IPR016024">
    <property type="entry name" value="ARM-type_fold"/>
</dbReference>
<comment type="similarity">
    <text evidence="2">Belongs to the TAF2 family.</text>
</comment>
<dbReference type="OMA" id="EQPDYQW"/>
<evidence type="ECO:0000256" key="1">
    <source>
        <dbReference type="ARBA" id="ARBA00004123"/>
    </source>
</evidence>
<dbReference type="GO" id="GO:0016251">
    <property type="term" value="F:RNA polymerase II general transcription initiation factor activity"/>
    <property type="evidence" value="ECO:0007669"/>
    <property type="project" value="TreeGrafter"/>
</dbReference>
<dbReference type="GO" id="GO:0005669">
    <property type="term" value="C:transcription factor TFIID complex"/>
    <property type="evidence" value="ECO:0007669"/>
    <property type="project" value="InterPro"/>
</dbReference>
<dbReference type="InterPro" id="IPR057345">
    <property type="entry name" value="Ig-like_TAF2"/>
</dbReference>
<gene>
    <name evidence="11" type="ORF">CYBJADRAFT_166831</name>
</gene>
<dbReference type="SUPFAM" id="SSF55486">
    <property type="entry name" value="Metalloproteases ('zincins'), catalytic domain"/>
    <property type="match status" value="1"/>
</dbReference>
<dbReference type="InterPro" id="IPR027268">
    <property type="entry name" value="Peptidase_M4/M1_CTD_sf"/>
</dbReference>
<comment type="function">
    <text evidence="7">Functions as a component of the DNA-binding general transcription factor complex TFIID. Binding of TFIID to a promoter (with or without TATA element) is the initial step in pre-initiation complex (PIC) formation. TFIID plays a key role in the regulation of gene expression by RNA polymerase II through different activities such as transcription activator interaction, core promoter recognition and selectivity, TFIIA and TFIIB interaction, chromatin modification (histone acetylation by TAF1), facilitation of DNA opening and initiation of transcription.</text>
</comment>
<keyword evidence="12" id="KW-1185">Reference proteome</keyword>
<name>A0A1E4S6D6_CYBJN</name>
<evidence type="ECO:0000313" key="12">
    <source>
        <dbReference type="Proteomes" id="UP000094389"/>
    </source>
</evidence>
<dbReference type="Pfam" id="PF25316">
    <property type="entry name" value="TAF2_3rd"/>
    <property type="match status" value="1"/>
</dbReference>
<evidence type="ECO:0000259" key="9">
    <source>
        <dbReference type="Pfam" id="PF25316"/>
    </source>
</evidence>
<dbReference type="Pfam" id="PF25577">
    <property type="entry name" value="TPR_TAF2_C"/>
    <property type="match status" value="1"/>
</dbReference>